<dbReference type="InterPro" id="IPR001248">
    <property type="entry name" value="Pur-cyt_permease"/>
</dbReference>
<evidence type="ECO:0000256" key="3">
    <source>
        <dbReference type="ARBA" id="ARBA00022448"/>
    </source>
</evidence>
<evidence type="ECO:0000256" key="5">
    <source>
        <dbReference type="ARBA" id="ARBA00022989"/>
    </source>
</evidence>
<evidence type="ECO:0000256" key="4">
    <source>
        <dbReference type="ARBA" id="ARBA00022692"/>
    </source>
</evidence>
<reference evidence="9 10" key="1">
    <citation type="journal article" date="2016" name="Genome Biol. Evol.">
        <title>Divergent and convergent evolution of fungal pathogenicity.</title>
        <authorList>
            <person name="Shang Y."/>
            <person name="Xiao G."/>
            <person name="Zheng P."/>
            <person name="Cen K."/>
            <person name="Zhan S."/>
            <person name="Wang C."/>
        </authorList>
    </citation>
    <scope>NUCLEOTIDE SEQUENCE [LARGE SCALE GENOMIC DNA]</scope>
    <source>
        <strain evidence="9 10">ARSEF 7405</strain>
    </source>
</reference>
<evidence type="ECO:0000256" key="8">
    <source>
        <dbReference type="SAM" id="Phobius"/>
    </source>
</evidence>
<evidence type="ECO:0000256" key="2">
    <source>
        <dbReference type="ARBA" id="ARBA00008974"/>
    </source>
</evidence>
<keyword evidence="6 7" id="KW-0472">Membrane</keyword>
<dbReference type="PANTHER" id="PTHR31806">
    <property type="entry name" value="PURINE-CYTOSINE PERMEASE FCY2-RELATED"/>
    <property type="match status" value="1"/>
</dbReference>
<keyword evidence="10" id="KW-1185">Reference proteome</keyword>
<feature type="transmembrane region" description="Helical" evidence="8">
    <location>
        <begin position="456"/>
        <end position="477"/>
    </location>
</feature>
<dbReference type="GO" id="GO:0000329">
    <property type="term" value="C:fungal-type vacuole membrane"/>
    <property type="evidence" value="ECO:0007669"/>
    <property type="project" value="TreeGrafter"/>
</dbReference>
<protein>
    <submittedName>
        <fullName evidence="9">Permease, cytosine/purines, uracil, thiamine, allantoin</fullName>
    </submittedName>
</protein>
<name>A0A168DY95_9EURO</name>
<dbReference type="AlphaFoldDB" id="A0A168DY95"/>
<proteinExistence type="inferred from homology"/>
<dbReference type="Gene3D" id="1.10.4160.10">
    <property type="entry name" value="Hydantoin permease"/>
    <property type="match status" value="1"/>
</dbReference>
<keyword evidence="3 7" id="KW-0813">Transport</keyword>
<dbReference type="Pfam" id="PF02133">
    <property type="entry name" value="Transp_cyt_pur"/>
    <property type="match status" value="1"/>
</dbReference>
<feature type="transmembrane region" description="Helical" evidence="8">
    <location>
        <begin position="497"/>
        <end position="516"/>
    </location>
</feature>
<comment type="subcellular location">
    <subcellularLocation>
        <location evidence="1">Membrane</location>
        <topology evidence="1">Multi-pass membrane protein</topology>
    </subcellularLocation>
</comment>
<dbReference type="PIRSF" id="PIRSF002744">
    <property type="entry name" value="Pur-cyt_permease"/>
    <property type="match status" value="1"/>
</dbReference>
<evidence type="ECO:0000313" key="9">
    <source>
        <dbReference type="EMBL" id="KZZ98241.1"/>
    </source>
</evidence>
<evidence type="ECO:0000256" key="1">
    <source>
        <dbReference type="ARBA" id="ARBA00004141"/>
    </source>
</evidence>
<organism evidence="9 10">
    <name type="scientific">Ascosphaera apis ARSEF 7405</name>
    <dbReference type="NCBI Taxonomy" id="392613"/>
    <lineage>
        <taxon>Eukaryota</taxon>
        <taxon>Fungi</taxon>
        <taxon>Dikarya</taxon>
        <taxon>Ascomycota</taxon>
        <taxon>Pezizomycotina</taxon>
        <taxon>Eurotiomycetes</taxon>
        <taxon>Eurotiomycetidae</taxon>
        <taxon>Onygenales</taxon>
        <taxon>Ascosphaeraceae</taxon>
        <taxon>Ascosphaera</taxon>
    </lineage>
</organism>
<feature type="transmembrane region" description="Helical" evidence="8">
    <location>
        <begin position="261"/>
        <end position="283"/>
    </location>
</feature>
<dbReference type="OrthoDB" id="2116389at2759"/>
<dbReference type="VEuPathDB" id="FungiDB:AAP_00502"/>
<comment type="similarity">
    <text evidence="2 7">Belongs to the purine-cytosine permease (2.A.39) family.</text>
</comment>
<comment type="caution">
    <text evidence="9">The sequence shown here is derived from an EMBL/GenBank/DDBJ whole genome shotgun (WGS) entry which is preliminary data.</text>
</comment>
<dbReference type="GO" id="GO:0005886">
    <property type="term" value="C:plasma membrane"/>
    <property type="evidence" value="ECO:0007669"/>
    <property type="project" value="TreeGrafter"/>
</dbReference>
<feature type="transmembrane region" description="Helical" evidence="8">
    <location>
        <begin position="417"/>
        <end position="435"/>
    </location>
</feature>
<evidence type="ECO:0000256" key="7">
    <source>
        <dbReference type="PIRNR" id="PIRNR002744"/>
    </source>
</evidence>
<accession>A0A168DY95</accession>
<dbReference type="Proteomes" id="UP000242877">
    <property type="component" value="Unassembled WGS sequence"/>
</dbReference>
<dbReference type="PANTHER" id="PTHR31806:SF17">
    <property type="entry name" value="VITAMIN B6 TRANSPORTER TPN1"/>
    <property type="match status" value="1"/>
</dbReference>
<feature type="transmembrane region" description="Helical" evidence="8">
    <location>
        <begin position="295"/>
        <end position="317"/>
    </location>
</feature>
<feature type="transmembrane region" description="Helical" evidence="8">
    <location>
        <begin position="353"/>
        <end position="375"/>
    </location>
</feature>
<dbReference type="GO" id="GO:0022857">
    <property type="term" value="F:transmembrane transporter activity"/>
    <property type="evidence" value="ECO:0007669"/>
    <property type="project" value="InterPro"/>
</dbReference>
<gene>
    <name evidence="9" type="ORF">AAP_00502</name>
</gene>
<dbReference type="InterPro" id="IPR026030">
    <property type="entry name" value="Pur-cyt_permease_Fcy2/21/22"/>
</dbReference>
<evidence type="ECO:0000313" key="10">
    <source>
        <dbReference type="Proteomes" id="UP000242877"/>
    </source>
</evidence>
<feature type="transmembrane region" description="Helical" evidence="8">
    <location>
        <begin position="119"/>
        <end position="137"/>
    </location>
</feature>
<feature type="transmembrane region" description="Helical" evidence="8">
    <location>
        <begin position="224"/>
        <end position="241"/>
    </location>
</feature>
<feature type="transmembrane region" description="Helical" evidence="8">
    <location>
        <begin position="158"/>
        <end position="177"/>
    </location>
</feature>
<feature type="transmembrane region" description="Helical" evidence="8">
    <location>
        <begin position="387"/>
        <end position="405"/>
    </location>
</feature>
<keyword evidence="4 8" id="KW-0812">Transmembrane</keyword>
<dbReference type="EMBL" id="AZGZ01000001">
    <property type="protein sequence ID" value="KZZ98241.1"/>
    <property type="molecule type" value="Genomic_DNA"/>
</dbReference>
<keyword evidence="5 8" id="KW-1133">Transmembrane helix</keyword>
<feature type="transmembrane region" description="Helical" evidence="8">
    <location>
        <begin position="197"/>
        <end position="217"/>
    </location>
</feature>
<sequence>MSFSVQPERNEKFYRYTDVDPSKLEAAEDDSVKDQIGGEIGEIEASNTRLGSLGRRIRDLGIDIEERGIEPVPVDQRTDTSSAGFYDGFSIWASANLTPATFAIGTLGPLSGMGFWDSFAVIVIVDALTAFLVAWVGHLGAQTGMRVMTIGRYSMGIWGGRLVIILQVLGQIGWSAVNSLSGAQVLTELSNGKCHLWVGNLIIGVCAAFICVVGFRAVRIFERWSWALALFSFIFLAGYGTKYFDAGVAPMPKGKVEAQNVLSFIGSCYSFLIPWACYAADYYVRLPKNTNKYKLGAAIWFGIFFGAGVTQILGAAFMTAVRKYPEFAQAYDEREIGGIMGQALIPLHGFGKFLLVLLALSVIACNLVNLYSLAFMCQNFHPSFVKVPRFVWSFIGAAAAMAISIGGENNFQTVLESVLSIIGYYGTSFVLCMALEHYIFRKRHYPIEIWNDMDKLPLGFAGVFSVVMGFAGAILTMHQKWFTGPIAKAIHPTNPELGWLFSAIFSFCTFIPLRWLEIKYFRR</sequence>
<evidence type="ECO:0000256" key="6">
    <source>
        <dbReference type="ARBA" id="ARBA00023136"/>
    </source>
</evidence>